<dbReference type="InterPro" id="IPR041664">
    <property type="entry name" value="AAA_16"/>
</dbReference>
<dbReference type="Pfam" id="PF13191">
    <property type="entry name" value="AAA_16"/>
    <property type="match status" value="1"/>
</dbReference>
<proteinExistence type="predicted"/>
<dbReference type="Gene3D" id="3.40.50.300">
    <property type="entry name" value="P-loop containing nucleotide triphosphate hydrolases"/>
    <property type="match status" value="1"/>
</dbReference>
<accession>A0A150Q6W4</accession>
<feature type="domain" description="Orc1-like AAA ATPase" evidence="3">
    <location>
        <begin position="218"/>
        <end position="404"/>
    </location>
</feature>
<comment type="caution">
    <text evidence="4">The sequence shown here is derived from an EMBL/GenBank/DDBJ whole genome shotgun (WGS) entry which is preliminary data.</text>
</comment>
<dbReference type="GO" id="GO:0005737">
    <property type="term" value="C:cytoplasm"/>
    <property type="evidence" value="ECO:0007669"/>
    <property type="project" value="TreeGrafter"/>
</dbReference>
<dbReference type="SUPFAM" id="SSF52540">
    <property type="entry name" value="P-loop containing nucleoside triphosphate hydrolases"/>
    <property type="match status" value="1"/>
</dbReference>
<feature type="non-terminal residue" evidence="4">
    <location>
        <position position="1"/>
    </location>
</feature>
<name>A0A150Q6W4_SORCE</name>
<evidence type="ECO:0000259" key="3">
    <source>
        <dbReference type="Pfam" id="PF13191"/>
    </source>
</evidence>
<reference evidence="4 5" key="1">
    <citation type="submission" date="2014-02" db="EMBL/GenBank/DDBJ databases">
        <title>The small core and large imbalanced accessory genome model reveals a collaborative survival strategy of Sorangium cellulosum strains in nature.</title>
        <authorList>
            <person name="Han K."/>
            <person name="Peng R."/>
            <person name="Blom J."/>
            <person name="Li Y.-Z."/>
        </authorList>
    </citation>
    <scope>NUCLEOTIDE SEQUENCE [LARGE SCALE GENOMIC DNA]</scope>
    <source>
        <strain evidence="4 5">So0008-312</strain>
    </source>
</reference>
<dbReference type="InterPro" id="IPR023889">
    <property type="entry name" value="TOMM_kin_cyc"/>
</dbReference>
<evidence type="ECO:0000256" key="1">
    <source>
        <dbReference type="ARBA" id="ARBA00022741"/>
    </source>
</evidence>
<dbReference type="PANTHER" id="PTHR16305:SF28">
    <property type="entry name" value="GUANYLATE CYCLASE DOMAIN-CONTAINING PROTEIN"/>
    <property type="match status" value="1"/>
</dbReference>
<sequence>HGDRRAPPSPPHLQGEGSGQRRLLTAVCCSLQVSAPERGCCDVEERDELLRAQQEICFEVARRFQGTVAGALGERVLLCFGHPVAGEDDAERAARAALEIAARIGELGHLLEAGRRLGPRVRIGAHTGLVIVPEGGDASAGGSGACVGTTASVAAHLSGLAQPGAVLLSGDTRRLLRDRFVTEPLGACQLDGGAGQVEVHRVAAERPSIEPRVAALPMVGRTHELALLSQRWRRAREGLGQSVLITGPPGIGKSRLAAELYREIRGEPHFWIECRCAPENRSSALRPVIEALEQLADIDERQTPEEKAGKLRALLAAYGFRLGDAMPLLASLLSTPAGDDPAPLDLAPQRRKKLTLGALVSLLIEMGERRPVLFLIEDLQWADPTTLELLTRLLPEVAAARVCVLLTARPELSPPWPLAGTLQIQLCALESGQVAAMIAGIAAGKELPPRVVERVIEQAEGVPLFVEELARAAIESGAPVDERAARGPLLPERPPCALAIPTPLRASLTARLDRLGRARETAQLASALGREFSAKVLVEISALDEAAVQEDLDRLVAADILFLRRRARQSTYVFRHVLLRDAAYESLPRRARQRAHARIARALEARFPEIAAERPGLLAMHHAMAEQKREAIAYGRAAARAALRRSMNAEAIAAALEAISWLDALEEPRERADAELDLHQITIAAVASIRSFAAEEVDSAVRRSQQLIERVGDGSRALAMLWARVNHRWKRGDAEQAYALAQQYVALSERAGDAQHAMAAHLVLGRSLLIAARLDEAQAALERALALHDPEQHRGSALVFGVDLAVGAQVALGAVLWSKGYLERSAACLRSADEAARALQDAGTICQQLVHAAMVHHCRRDSGAIASAAQRLLGLAEPLGLTQWLTFGGLLRAWLERDVEGADRLLADMSAAGMGQPYPRWSSLAAESEMDLGRFDAALARLDRCLLAAGVVQERRYVAELHRLKGDCLRCLGDERASERSYREAVELARGQGARSLELRASLHLARLLEGEGRYGEVHDALARALRGFPEGGGWSELAAAEAMMREAAIKLAAA</sequence>
<dbReference type="Gene3D" id="1.25.40.10">
    <property type="entry name" value="Tetratricopeptide repeat domain"/>
    <property type="match status" value="2"/>
</dbReference>
<keyword evidence="2" id="KW-0067">ATP-binding</keyword>
<organism evidence="4 5">
    <name type="scientific">Sorangium cellulosum</name>
    <name type="common">Polyangium cellulosum</name>
    <dbReference type="NCBI Taxonomy" id="56"/>
    <lineage>
        <taxon>Bacteria</taxon>
        <taxon>Pseudomonadati</taxon>
        <taxon>Myxococcota</taxon>
        <taxon>Polyangia</taxon>
        <taxon>Polyangiales</taxon>
        <taxon>Polyangiaceae</taxon>
        <taxon>Sorangium</taxon>
    </lineage>
</organism>
<dbReference type="EMBL" id="JEMA01000977">
    <property type="protein sequence ID" value="KYF63690.1"/>
    <property type="molecule type" value="Genomic_DNA"/>
</dbReference>
<evidence type="ECO:0000256" key="2">
    <source>
        <dbReference type="ARBA" id="ARBA00022840"/>
    </source>
</evidence>
<dbReference type="AlphaFoldDB" id="A0A150Q6W4"/>
<protein>
    <recommendedName>
        <fullName evidence="3">Orc1-like AAA ATPase domain-containing protein</fullName>
    </recommendedName>
</protein>
<dbReference type="Gene3D" id="3.30.70.1230">
    <property type="entry name" value="Nucleotide cyclase"/>
    <property type="match status" value="1"/>
</dbReference>
<dbReference type="SUPFAM" id="SSF48452">
    <property type="entry name" value="TPR-like"/>
    <property type="match status" value="2"/>
</dbReference>
<dbReference type="NCBIfam" id="TIGR03903">
    <property type="entry name" value="TOMM_kin_cyc"/>
    <property type="match status" value="1"/>
</dbReference>
<dbReference type="InterPro" id="IPR029787">
    <property type="entry name" value="Nucleotide_cyclase"/>
</dbReference>
<dbReference type="GO" id="GO:0004016">
    <property type="term" value="F:adenylate cyclase activity"/>
    <property type="evidence" value="ECO:0007669"/>
    <property type="project" value="TreeGrafter"/>
</dbReference>
<dbReference type="Proteomes" id="UP000075260">
    <property type="component" value="Unassembled WGS sequence"/>
</dbReference>
<evidence type="ECO:0000313" key="5">
    <source>
        <dbReference type="Proteomes" id="UP000075260"/>
    </source>
</evidence>
<gene>
    <name evidence="4" type="ORF">BE15_31865</name>
</gene>
<dbReference type="SUPFAM" id="SSF55073">
    <property type="entry name" value="Nucleotide cyclase"/>
    <property type="match status" value="1"/>
</dbReference>
<dbReference type="RefSeq" id="WP_061612041.1">
    <property type="nucleotide sequence ID" value="NZ_JEMA01000977.1"/>
</dbReference>
<dbReference type="PANTHER" id="PTHR16305">
    <property type="entry name" value="TESTICULAR SOLUBLE ADENYLYL CYCLASE"/>
    <property type="match status" value="1"/>
</dbReference>
<dbReference type="InterPro" id="IPR027417">
    <property type="entry name" value="P-loop_NTPase"/>
</dbReference>
<keyword evidence="1" id="KW-0547">Nucleotide-binding</keyword>
<evidence type="ECO:0000313" key="4">
    <source>
        <dbReference type="EMBL" id="KYF63690.1"/>
    </source>
</evidence>
<dbReference type="InterPro" id="IPR011990">
    <property type="entry name" value="TPR-like_helical_dom_sf"/>
</dbReference>
<dbReference type="GO" id="GO:0005524">
    <property type="term" value="F:ATP binding"/>
    <property type="evidence" value="ECO:0007669"/>
    <property type="project" value="UniProtKB-KW"/>
</dbReference>
<dbReference type="OrthoDB" id="222290at2"/>